<dbReference type="KEGG" id="mrr:Moror_1188"/>
<proteinExistence type="predicted"/>
<dbReference type="CDD" id="cd12087">
    <property type="entry name" value="TM_EGFR-like"/>
    <property type="match status" value="1"/>
</dbReference>
<dbReference type="HOGENOM" id="CLU_839603_0_0_1"/>
<name>V2XBU8_MONRO</name>
<evidence type="ECO:0000313" key="3">
    <source>
        <dbReference type="EMBL" id="ESK89985.1"/>
    </source>
</evidence>
<evidence type="ECO:0000256" key="2">
    <source>
        <dbReference type="SAM" id="Phobius"/>
    </source>
</evidence>
<dbReference type="EMBL" id="AWSO01000493">
    <property type="protein sequence ID" value="ESK89985.1"/>
    <property type="molecule type" value="Genomic_DNA"/>
</dbReference>
<organism evidence="3 4">
    <name type="scientific">Moniliophthora roreri (strain MCA 2997)</name>
    <name type="common">Cocoa frosty pod rot fungus</name>
    <name type="synonym">Crinipellis roreri</name>
    <dbReference type="NCBI Taxonomy" id="1381753"/>
    <lineage>
        <taxon>Eukaryota</taxon>
        <taxon>Fungi</taxon>
        <taxon>Dikarya</taxon>
        <taxon>Basidiomycota</taxon>
        <taxon>Agaricomycotina</taxon>
        <taxon>Agaricomycetes</taxon>
        <taxon>Agaricomycetidae</taxon>
        <taxon>Agaricales</taxon>
        <taxon>Marasmiineae</taxon>
        <taxon>Marasmiaceae</taxon>
        <taxon>Moniliophthora</taxon>
    </lineage>
</organism>
<sequence>MSVSALSRRIIASTTLLFTTRSSAFLISAPSRVTSLAGTSFSWTWEAKDPDCIGIWVSDSSGECPLPNDSDNPDSKELEIVVDRINWAKAPDSHIPGQKGRSGSDLIKIQGSGSVTLCAFSYQGSAASPSNVSFLNASAPISVGPITDTTTTCPPGSQVSTTVTETTSVSSVVFGAPDNKGFTSSSARATAITIVAIAVTVTLLVLPIIFILFRRRRHQRLPLAESSEVSPYPVIQFSSAPTRKEGYNRTSECDTLDSIISQMQEEQDASSSSPTSTRELTTHGTDFSPQQEERQRRIIYHDDSGWRPPAISSTSESNEGHILEMPPDYVAAL</sequence>
<protein>
    <submittedName>
        <fullName evidence="3">Uncharacterized protein</fullName>
    </submittedName>
</protein>
<keyword evidence="2" id="KW-0812">Transmembrane</keyword>
<accession>V2XBU8</accession>
<feature type="transmembrane region" description="Helical" evidence="2">
    <location>
        <begin position="189"/>
        <end position="213"/>
    </location>
</feature>
<keyword evidence="2" id="KW-0472">Membrane</keyword>
<gene>
    <name evidence="3" type="ORF">Moror_1188</name>
</gene>
<comment type="caution">
    <text evidence="3">The sequence shown here is derived from an EMBL/GenBank/DDBJ whole genome shotgun (WGS) entry which is preliminary data.</text>
</comment>
<reference evidence="3 4" key="1">
    <citation type="journal article" date="2014" name="BMC Genomics">
        <title>Genome and secretome analysis of the hemibiotrophic fungal pathogen, Moniliophthora roreri, which causes frosty pod rot disease of cacao: mechanisms of the biotrophic and necrotrophic phases.</title>
        <authorList>
            <person name="Meinhardt L.W."/>
            <person name="Costa G.G.L."/>
            <person name="Thomazella D.P.T."/>
            <person name="Teixeira P.J.P.L."/>
            <person name="Carazzolle M.F."/>
            <person name="Schuster S.C."/>
            <person name="Carlson J.E."/>
            <person name="Guiltinan M.J."/>
            <person name="Mieczkowski P."/>
            <person name="Farmer A."/>
            <person name="Ramaraj T."/>
            <person name="Crozier J."/>
            <person name="Davis R.E."/>
            <person name="Shao J."/>
            <person name="Melnick R.L."/>
            <person name="Pereira G.A.G."/>
            <person name="Bailey B.A."/>
        </authorList>
    </citation>
    <scope>NUCLEOTIDE SEQUENCE [LARGE SCALE GENOMIC DNA]</scope>
    <source>
        <strain evidence="3 4">MCA 2997</strain>
    </source>
</reference>
<feature type="compositionally biased region" description="Basic and acidic residues" evidence="1">
    <location>
        <begin position="291"/>
        <end position="305"/>
    </location>
</feature>
<feature type="compositionally biased region" description="Polar residues" evidence="1">
    <location>
        <begin position="263"/>
        <end position="290"/>
    </location>
</feature>
<feature type="region of interest" description="Disordered" evidence="1">
    <location>
        <begin position="263"/>
        <end position="333"/>
    </location>
</feature>
<evidence type="ECO:0000256" key="1">
    <source>
        <dbReference type="SAM" id="MobiDB-lite"/>
    </source>
</evidence>
<evidence type="ECO:0000313" key="4">
    <source>
        <dbReference type="Proteomes" id="UP000017559"/>
    </source>
</evidence>
<keyword evidence="4" id="KW-1185">Reference proteome</keyword>
<dbReference type="Proteomes" id="UP000017559">
    <property type="component" value="Unassembled WGS sequence"/>
</dbReference>
<dbReference type="AlphaFoldDB" id="V2XBU8"/>
<keyword evidence="2" id="KW-1133">Transmembrane helix</keyword>